<sequence length="275" mass="30811">MKRRKKVSVISRIAALFITVIFALPLYIAVVNAFKPYEDIVMKPLAPPSAFTLQNFVSAWNSAGIPRLYLNSILITGCSLALLILVASMAAYIVARKNTKFYNGVYVFFLMGLMIPVQMILIPSIKTLAFFHLLRTMPGMILFNCAVYFSVSFFLYVEFFKTLPTSLEESAKIDGASRFVIFRSILLPLLKPCTSTVIIFSGMWIWNDFLPPLYILDAKTGSTITTGIYRAIGQYTTNWDIVFGAVMWASVPVVILYLCMQKQFRHGMVAGAVKG</sequence>
<evidence type="ECO:0000256" key="5">
    <source>
        <dbReference type="ARBA" id="ARBA00022989"/>
    </source>
</evidence>
<keyword evidence="5 7" id="KW-1133">Transmembrane helix</keyword>
<dbReference type="SUPFAM" id="SSF161098">
    <property type="entry name" value="MetI-like"/>
    <property type="match status" value="1"/>
</dbReference>
<proteinExistence type="inferred from homology"/>
<evidence type="ECO:0000259" key="8">
    <source>
        <dbReference type="PROSITE" id="PS50928"/>
    </source>
</evidence>
<evidence type="ECO:0000313" key="9">
    <source>
        <dbReference type="EMBL" id="MBU9735820.1"/>
    </source>
</evidence>
<evidence type="ECO:0000256" key="2">
    <source>
        <dbReference type="ARBA" id="ARBA00022448"/>
    </source>
</evidence>
<feature type="transmembrane region" description="Helical" evidence="7">
    <location>
        <begin position="241"/>
        <end position="259"/>
    </location>
</feature>
<dbReference type="Proteomes" id="UP000712157">
    <property type="component" value="Unassembled WGS sequence"/>
</dbReference>
<dbReference type="Pfam" id="PF00528">
    <property type="entry name" value="BPD_transp_1"/>
    <property type="match status" value="1"/>
</dbReference>
<keyword evidence="3" id="KW-1003">Cell membrane</keyword>
<dbReference type="RefSeq" id="WP_238720852.1">
    <property type="nucleotide sequence ID" value="NZ_JAHQCW010000005.1"/>
</dbReference>
<dbReference type="Gene3D" id="1.10.3720.10">
    <property type="entry name" value="MetI-like"/>
    <property type="match status" value="1"/>
</dbReference>
<dbReference type="AlphaFoldDB" id="A0A949JZ19"/>
<keyword evidence="4 7" id="KW-0812">Transmembrane</keyword>
<feature type="transmembrane region" description="Helical" evidence="7">
    <location>
        <begin position="141"/>
        <end position="159"/>
    </location>
</feature>
<evidence type="ECO:0000256" key="4">
    <source>
        <dbReference type="ARBA" id="ARBA00022692"/>
    </source>
</evidence>
<keyword evidence="6 7" id="KW-0472">Membrane</keyword>
<dbReference type="PANTHER" id="PTHR43744:SF3">
    <property type="entry name" value="LACTOSE TRANSPORT SYSTEM PERMEASE PROTEIN LACG"/>
    <property type="match status" value="1"/>
</dbReference>
<accession>A0A949JZ19</accession>
<dbReference type="InterPro" id="IPR000515">
    <property type="entry name" value="MetI-like"/>
</dbReference>
<dbReference type="PROSITE" id="PS50928">
    <property type="entry name" value="ABC_TM1"/>
    <property type="match status" value="1"/>
</dbReference>
<evidence type="ECO:0000256" key="1">
    <source>
        <dbReference type="ARBA" id="ARBA00004651"/>
    </source>
</evidence>
<evidence type="ECO:0000256" key="3">
    <source>
        <dbReference type="ARBA" id="ARBA00022475"/>
    </source>
</evidence>
<reference evidence="9" key="1">
    <citation type="submission" date="2021-06" db="EMBL/GenBank/DDBJ databases">
        <title>Description of novel taxa of the family Lachnospiraceae.</title>
        <authorList>
            <person name="Chaplin A.V."/>
            <person name="Sokolova S.R."/>
            <person name="Pikina A.P."/>
            <person name="Korzhanova M."/>
            <person name="Belova V."/>
            <person name="Korostin D."/>
            <person name="Efimov B.A."/>
        </authorList>
    </citation>
    <scope>NUCLEOTIDE SEQUENCE</scope>
    <source>
        <strain evidence="9">ASD5720</strain>
    </source>
</reference>
<evidence type="ECO:0000313" key="10">
    <source>
        <dbReference type="Proteomes" id="UP000712157"/>
    </source>
</evidence>
<feature type="transmembrane region" description="Helical" evidence="7">
    <location>
        <begin position="180"/>
        <end position="206"/>
    </location>
</feature>
<dbReference type="CDD" id="cd06261">
    <property type="entry name" value="TM_PBP2"/>
    <property type="match status" value="1"/>
</dbReference>
<comment type="caution">
    <text evidence="9">The sequence shown here is derived from an EMBL/GenBank/DDBJ whole genome shotgun (WGS) entry which is preliminary data.</text>
</comment>
<name>A0A949JZ19_9FIRM</name>
<keyword evidence="10" id="KW-1185">Reference proteome</keyword>
<organism evidence="9 10">
    <name type="scientific">Diplocloster agilis</name>
    <dbReference type="NCBI Taxonomy" id="2850323"/>
    <lineage>
        <taxon>Bacteria</taxon>
        <taxon>Bacillati</taxon>
        <taxon>Bacillota</taxon>
        <taxon>Clostridia</taxon>
        <taxon>Lachnospirales</taxon>
        <taxon>Lachnospiraceae</taxon>
        <taxon>Diplocloster</taxon>
    </lineage>
</organism>
<comment type="similarity">
    <text evidence="7">Belongs to the binding-protein-dependent transport system permease family.</text>
</comment>
<feature type="transmembrane region" description="Helical" evidence="7">
    <location>
        <begin position="101"/>
        <end position="121"/>
    </location>
</feature>
<evidence type="ECO:0000256" key="7">
    <source>
        <dbReference type="RuleBase" id="RU363032"/>
    </source>
</evidence>
<dbReference type="EMBL" id="JAHQCW010000005">
    <property type="protein sequence ID" value="MBU9735820.1"/>
    <property type="molecule type" value="Genomic_DNA"/>
</dbReference>
<dbReference type="PANTHER" id="PTHR43744">
    <property type="entry name" value="ABC TRANSPORTER PERMEASE PROTEIN MG189-RELATED-RELATED"/>
    <property type="match status" value="1"/>
</dbReference>
<dbReference type="GO" id="GO:0055085">
    <property type="term" value="P:transmembrane transport"/>
    <property type="evidence" value="ECO:0007669"/>
    <property type="project" value="InterPro"/>
</dbReference>
<comment type="subcellular location">
    <subcellularLocation>
        <location evidence="1 7">Cell membrane</location>
        <topology evidence="1 7">Multi-pass membrane protein</topology>
    </subcellularLocation>
</comment>
<dbReference type="GO" id="GO:0005886">
    <property type="term" value="C:plasma membrane"/>
    <property type="evidence" value="ECO:0007669"/>
    <property type="project" value="UniProtKB-SubCell"/>
</dbReference>
<feature type="transmembrane region" description="Helical" evidence="7">
    <location>
        <begin position="68"/>
        <end position="94"/>
    </location>
</feature>
<dbReference type="InterPro" id="IPR035906">
    <property type="entry name" value="MetI-like_sf"/>
</dbReference>
<gene>
    <name evidence="9" type="ORF">KTH89_04675</name>
</gene>
<keyword evidence="2 7" id="KW-0813">Transport</keyword>
<protein>
    <submittedName>
        <fullName evidence="9">Carbohydrate ABC transporter permease</fullName>
    </submittedName>
</protein>
<feature type="domain" description="ABC transmembrane type-1" evidence="8">
    <location>
        <begin position="69"/>
        <end position="260"/>
    </location>
</feature>
<evidence type="ECO:0000256" key="6">
    <source>
        <dbReference type="ARBA" id="ARBA00023136"/>
    </source>
</evidence>